<dbReference type="InterPro" id="IPR027417">
    <property type="entry name" value="P-loop_NTPase"/>
</dbReference>
<evidence type="ECO:0000256" key="5">
    <source>
        <dbReference type="ARBA" id="ARBA00022694"/>
    </source>
</evidence>
<evidence type="ECO:0000256" key="3">
    <source>
        <dbReference type="ARBA" id="ARBA00019010"/>
    </source>
</evidence>
<dbReference type="PANTHER" id="PTHR33540">
    <property type="entry name" value="TRNA THREONYLCARBAMOYLADENOSINE BIOSYNTHESIS PROTEIN TSAE"/>
    <property type="match status" value="1"/>
</dbReference>
<keyword evidence="6" id="KW-0479">Metal-binding</keyword>
<evidence type="ECO:0000256" key="1">
    <source>
        <dbReference type="ARBA" id="ARBA00004496"/>
    </source>
</evidence>
<evidence type="ECO:0000256" key="6">
    <source>
        <dbReference type="ARBA" id="ARBA00022723"/>
    </source>
</evidence>
<dbReference type="GO" id="GO:0016740">
    <property type="term" value="F:transferase activity"/>
    <property type="evidence" value="ECO:0007669"/>
    <property type="project" value="UniProtKB-KW"/>
</dbReference>
<comment type="subcellular location">
    <subcellularLocation>
        <location evidence="1">Cytoplasm</location>
    </subcellularLocation>
</comment>
<dbReference type="GO" id="GO:0002949">
    <property type="term" value="P:tRNA threonylcarbamoyladenosine modification"/>
    <property type="evidence" value="ECO:0007669"/>
    <property type="project" value="InterPro"/>
</dbReference>
<gene>
    <name evidence="11" type="primary">tsaE</name>
    <name evidence="11" type="ORF">EOT05_00650</name>
</gene>
<dbReference type="NCBIfam" id="TIGR00150">
    <property type="entry name" value="T6A_YjeE"/>
    <property type="match status" value="1"/>
</dbReference>
<evidence type="ECO:0000256" key="2">
    <source>
        <dbReference type="ARBA" id="ARBA00007599"/>
    </source>
</evidence>
<dbReference type="Gene3D" id="3.40.50.300">
    <property type="entry name" value="P-loop containing nucleotide triphosphate hydrolases"/>
    <property type="match status" value="1"/>
</dbReference>
<sequence>MSTEKIIEVASVQEMQSFGENIGRLLQGGEVIELAGDVGAGKTTFVKGLARGLEIDEDVQSPSFTISRVYTARNALQLAHYDFYRLNDAGIMASELSETTTDPKSITVIEWAEIVEDILPEHRLRITFTAPTETSRTLVLDGPEIILEKL</sequence>
<evidence type="ECO:0000256" key="9">
    <source>
        <dbReference type="ARBA" id="ARBA00022842"/>
    </source>
</evidence>
<evidence type="ECO:0000313" key="12">
    <source>
        <dbReference type="Proteomes" id="UP000289257"/>
    </source>
</evidence>
<keyword evidence="9" id="KW-0460">Magnesium</keyword>
<keyword evidence="8" id="KW-0067">ATP-binding</keyword>
<dbReference type="GO" id="GO:0046872">
    <property type="term" value="F:metal ion binding"/>
    <property type="evidence" value="ECO:0007669"/>
    <property type="project" value="UniProtKB-KW"/>
</dbReference>
<evidence type="ECO:0000256" key="8">
    <source>
        <dbReference type="ARBA" id="ARBA00022840"/>
    </source>
</evidence>
<dbReference type="PANTHER" id="PTHR33540:SF2">
    <property type="entry name" value="TRNA THREONYLCARBAMOYLADENOSINE BIOSYNTHESIS PROTEIN TSAE"/>
    <property type="match status" value="1"/>
</dbReference>
<keyword evidence="7" id="KW-0547">Nucleotide-binding</keyword>
<comment type="caution">
    <text evidence="11">The sequence shown here is derived from an EMBL/GenBank/DDBJ whole genome shotgun (WGS) entry which is preliminary data.</text>
</comment>
<name>A0A4Q0AGI1_9BACT</name>
<dbReference type="AlphaFoldDB" id="A0A4Q0AGI1"/>
<evidence type="ECO:0000256" key="10">
    <source>
        <dbReference type="ARBA" id="ARBA00032441"/>
    </source>
</evidence>
<reference evidence="11" key="1">
    <citation type="submission" date="2019-01" db="EMBL/GenBank/DDBJ databases">
        <title>Genomic signatures and co-occurrence patterns of the ultra-small Saccharimodia (Patescibacteria phylum) suggest a symbiotic lifestyle.</title>
        <authorList>
            <person name="Lemos L."/>
            <person name="Medeiros J."/>
            <person name="Andreote F."/>
            <person name="Fernandes G."/>
            <person name="Varani A."/>
            <person name="Oliveira G."/>
            <person name="Pylro V."/>
        </authorList>
    </citation>
    <scope>NUCLEOTIDE SEQUENCE [LARGE SCALE GENOMIC DNA]</scope>
    <source>
        <strain evidence="11">AMD02</strain>
    </source>
</reference>
<dbReference type="Proteomes" id="UP000289257">
    <property type="component" value="Unassembled WGS sequence"/>
</dbReference>
<accession>A0A4Q0AGI1</accession>
<dbReference type="SUPFAM" id="SSF52540">
    <property type="entry name" value="P-loop containing nucleoside triphosphate hydrolases"/>
    <property type="match status" value="1"/>
</dbReference>
<dbReference type="GO" id="GO:0005737">
    <property type="term" value="C:cytoplasm"/>
    <property type="evidence" value="ECO:0007669"/>
    <property type="project" value="UniProtKB-SubCell"/>
</dbReference>
<protein>
    <recommendedName>
        <fullName evidence="3">tRNA threonylcarbamoyladenosine biosynthesis protein TsaE</fullName>
    </recommendedName>
    <alternativeName>
        <fullName evidence="10">t(6)A37 threonylcarbamoyladenosine biosynthesis protein TsaE</fullName>
    </alternativeName>
</protein>
<evidence type="ECO:0000256" key="4">
    <source>
        <dbReference type="ARBA" id="ARBA00022490"/>
    </source>
</evidence>
<dbReference type="Pfam" id="PF02367">
    <property type="entry name" value="TsaE"/>
    <property type="match status" value="1"/>
</dbReference>
<dbReference type="GO" id="GO:0005524">
    <property type="term" value="F:ATP binding"/>
    <property type="evidence" value="ECO:0007669"/>
    <property type="project" value="UniProtKB-KW"/>
</dbReference>
<keyword evidence="5" id="KW-0819">tRNA processing</keyword>
<evidence type="ECO:0000256" key="7">
    <source>
        <dbReference type="ARBA" id="ARBA00022741"/>
    </source>
</evidence>
<comment type="similarity">
    <text evidence="2">Belongs to the TsaE family.</text>
</comment>
<organism evidence="11 12">
    <name type="scientific">Candidatus Microsaccharimonas sossegonensis</name>
    <dbReference type="NCBI Taxonomy" id="2506948"/>
    <lineage>
        <taxon>Bacteria</taxon>
        <taxon>Candidatus Saccharimonadota</taxon>
        <taxon>Candidatus Saccharimonadia</taxon>
        <taxon>Candidatus Saccharimonadales</taxon>
        <taxon>Candidatus Saccharimonadaceae</taxon>
        <taxon>Candidatus Microsaccharimonas</taxon>
    </lineage>
</organism>
<dbReference type="EMBL" id="SCKX01000001">
    <property type="protein sequence ID" value="RWZ78261.1"/>
    <property type="molecule type" value="Genomic_DNA"/>
</dbReference>
<dbReference type="InterPro" id="IPR003442">
    <property type="entry name" value="T6A_TsaE"/>
</dbReference>
<keyword evidence="12" id="KW-1185">Reference proteome</keyword>
<keyword evidence="4" id="KW-0963">Cytoplasm</keyword>
<proteinExistence type="inferred from homology"/>
<evidence type="ECO:0000313" key="11">
    <source>
        <dbReference type="EMBL" id="RWZ78261.1"/>
    </source>
</evidence>